<proteinExistence type="predicted"/>
<dbReference type="Proteomes" id="UP001180754">
    <property type="component" value="Unassembled WGS sequence"/>
</dbReference>
<accession>A0ABU2XMU8</accession>
<evidence type="ECO:0000256" key="1">
    <source>
        <dbReference type="SAM" id="MobiDB-lite"/>
    </source>
</evidence>
<dbReference type="InterPro" id="IPR025736">
    <property type="entry name" value="PucR_C-HTH_dom"/>
</dbReference>
<dbReference type="InterPro" id="IPR012914">
    <property type="entry name" value="PucR_dom"/>
</dbReference>
<dbReference type="Gene3D" id="1.10.10.2840">
    <property type="entry name" value="PucR C-terminal helix-turn-helix domain"/>
    <property type="match status" value="1"/>
</dbReference>
<reference evidence="4" key="1">
    <citation type="submission" date="2024-05" db="EMBL/GenBank/DDBJ databases">
        <title>30 novel species of actinomycetes from the DSMZ collection.</title>
        <authorList>
            <person name="Nouioui I."/>
        </authorList>
    </citation>
    <scope>NUCLEOTIDE SEQUENCE</scope>
    <source>
        <strain evidence="4">DSM 41529</strain>
    </source>
</reference>
<dbReference type="PANTHER" id="PTHR33744">
    <property type="entry name" value="CARBOHYDRATE DIACID REGULATOR"/>
    <property type="match status" value="1"/>
</dbReference>
<sequence>MISADPPRGPWHTPAPGTPTVPLSVLLADPGLGLKRIAGPDEDRFVEQVGTTELADPTPYLIGGELLLTAGSLLPRTSEGIDDYVRRVVEAGTVALGFGIVPVYEEVPPDLIAACDRHDLPLLLVPKDVPFVAVARATHSAMAEARTHDLRLVSEAQSALASAAARPDALAAVLHQLSVHLGVWAVLLDGNGAELLAAGTRPAAQVTRQLCELAARTAARQPSAPHDRTPAPGSRPPTAAAQHHAGIHLTVHTVPGGDTTGPLALGLVAASRPTPVHRSVTGTAIVLLSLLTNPRHALGGDTRTAGAVVRLLLGGAPAEIAPMLLPADAPDDAAWTVVHGRPARSARGPGAQPGGDPVHLAALGTALGTPYLDLAGPVLRALIPWSARAQPTESADAARLGWHLGFSAPVGTADLPVADTQAERALRRAVASGLPTVHHRTVEQSVHSIVAPREAKALARARFAPLDRAPAPGPAVLMETLRTWLSQYGSWDRTAAALGLHRNTVRQRISRVSELLDVDLQDPEVRMELWFALHWLPGERSSLDHGQG</sequence>
<evidence type="ECO:0000313" key="5">
    <source>
        <dbReference type="Proteomes" id="UP001180754"/>
    </source>
</evidence>
<evidence type="ECO:0000259" key="3">
    <source>
        <dbReference type="Pfam" id="PF13556"/>
    </source>
</evidence>
<dbReference type="EMBL" id="JAVRFD010000018">
    <property type="protein sequence ID" value="MDT0547252.1"/>
    <property type="molecule type" value="Genomic_DNA"/>
</dbReference>
<dbReference type="InterPro" id="IPR042070">
    <property type="entry name" value="PucR_C-HTH_sf"/>
</dbReference>
<feature type="region of interest" description="Disordered" evidence="1">
    <location>
        <begin position="216"/>
        <end position="243"/>
    </location>
</feature>
<feature type="domain" description="Purine catabolism PurC-like" evidence="2">
    <location>
        <begin position="27"/>
        <end position="141"/>
    </location>
</feature>
<keyword evidence="5" id="KW-1185">Reference proteome</keyword>
<comment type="caution">
    <text evidence="4">The sequence shown here is derived from an EMBL/GenBank/DDBJ whole genome shotgun (WGS) entry which is preliminary data.</text>
</comment>
<organism evidence="4 5">
    <name type="scientific">Streptomyces lonegramiae</name>
    <dbReference type="NCBI Taxonomy" id="3075524"/>
    <lineage>
        <taxon>Bacteria</taxon>
        <taxon>Bacillati</taxon>
        <taxon>Actinomycetota</taxon>
        <taxon>Actinomycetes</taxon>
        <taxon>Kitasatosporales</taxon>
        <taxon>Streptomycetaceae</taxon>
        <taxon>Streptomyces</taxon>
    </lineage>
</organism>
<evidence type="ECO:0000259" key="2">
    <source>
        <dbReference type="Pfam" id="PF07905"/>
    </source>
</evidence>
<dbReference type="RefSeq" id="WP_311727773.1">
    <property type="nucleotide sequence ID" value="NZ_JAVRFD010000018.1"/>
</dbReference>
<feature type="domain" description="PucR C-terminal helix-turn-helix" evidence="3">
    <location>
        <begin position="477"/>
        <end position="534"/>
    </location>
</feature>
<dbReference type="InterPro" id="IPR051448">
    <property type="entry name" value="CdaR-like_regulators"/>
</dbReference>
<gene>
    <name evidence="4" type="ORF">RND15_31780</name>
</gene>
<dbReference type="PANTHER" id="PTHR33744:SF1">
    <property type="entry name" value="DNA-BINDING TRANSCRIPTIONAL ACTIVATOR ADER"/>
    <property type="match status" value="1"/>
</dbReference>
<evidence type="ECO:0000313" key="4">
    <source>
        <dbReference type="EMBL" id="MDT0547252.1"/>
    </source>
</evidence>
<dbReference type="Pfam" id="PF07905">
    <property type="entry name" value="PucR"/>
    <property type="match status" value="1"/>
</dbReference>
<name>A0ABU2XMU8_9ACTN</name>
<dbReference type="Pfam" id="PF13556">
    <property type="entry name" value="HTH_30"/>
    <property type="match status" value="1"/>
</dbReference>
<protein>
    <submittedName>
        <fullName evidence="4">PucR family transcriptional regulator ligand-binding domain-containing protein</fullName>
    </submittedName>
</protein>
<feature type="region of interest" description="Disordered" evidence="1">
    <location>
        <begin position="1"/>
        <end position="20"/>
    </location>
</feature>